<dbReference type="RefSeq" id="WP_097030257.1">
    <property type="nucleotide sequence ID" value="NZ_OAOQ01000005.1"/>
</dbReference>
<name>A0A285CT87_9RHOB</name>
<protein>
    <submittedName>
        <fullName evidence="3">Uncharacterized protein DUF1311</fullName>
    </submittedName>
</protein>
<dbReference type="Pfam" id="PF07007">
    <property type="entry name" value="LprI"/>
    <property type="match status" value="1"/>
</dbReference>
<evidence type="ECO:0000259" key="2">
    <source>
        <dbReference type="Pfam" id="PF07007"/>
    </source>
</evidence>
<keyword evidence="4" id="KW-1185">Reference proteome</keyword>
<dbReference type="InterPro" id="IPR009739">
    <property type="entry name" value="LprI-like_N"/>
</dbReference>
<dbReference type="EMBL" id="OAOQ01000005">
    <property type="protein sequence ID" value="SNX70266.1"/>
    <property type="molecule type" value="Genomic_DNA"/>
</dbReference>
<keyword evidence="1" id="KW-0732">Signal</keyword>
<proteinExistence type="predicted"/>
<dbReference type="Gene3D" id="1.20.1270.180">
    <property type="match status" value="1"/>
</dbReference>
<feature type="chain" id="PRO_5012741237" evidence="1">
    <location>
        <begin position="21"/>
        <end position="169"/>
    </location>
</feature>
<sequence length="169" mass="18725">MVARIALSLLLIAAPLAAVAQPIPFDPAKTEACLAAKKTPAERSACIGVAAAQCLRDTPGATEVEEATCLATETNWWRDRMAPAYDRAMKEAALRDVEFAKSISQGGSRMTDDLELMQAAWKDWSEKRCFFEAMRRRGKADRMVVAADCMMRRTAEQALLLEDVTDRKR</sequence>
<dbReference type="Proteomes" id="UP000219467">
    <property type="component" value="Unassembled WGS sequence"/>
</dbReference>
<organism evidence="3 4">
    <name type="scientific">Cereibacter ovatus</name>
    <dbReference type="NCBI Taxonomy" id="439529"/>
    <lineage>
        <taxon>Bacteria</taxon>
        <taxon>Pseudomonadati</taxon>
        <taxon>Pseudomonadota</taxon>
        <taxon>Alphaproteobacteria</taxon>
        <taxon>Rhodobacterales</taxon>
        <taxon>Paracoccaceae</taxon>
        <taxon>Cereibacter</taxon>
    </lineage>
</organism>
<evidence type="ECO:0000313" key="4">
    <source>
        <dbReference type="Proteomes" id="UP000219467"/>
    </source>
</evidence>
<dbReference type="OrthoDB" id="7340239at2"/>
<accession>A0A285CT87</accession>
<dbReference type="AlphaFoldDB" id="A0A285CT87"/>
<feature type="signal peptide" evidence="1">
    <location>
        <begin position="1"/>
        <end position="20"/>
    </location>
</feature>
<reference evidence="4" key="1">
    <citation type="submission" date="2017-08" db="EMBL/GenBank/DDBJ databases">
        <authorList>
            <person name="Varghese N."/>
            <person name="Submissions S."/>
        </authorList>
    </citation>
    <scope>NUCLEOTIDE SEQUENCE [LARGE SCALE GENOMIC DNA]</scope>
    <source>
        <strain evidence="4">JA234</strain>
    </source>
</reference>
<evidence type="ECO:0000313" key="3">
    <source>
        <dbReference type="EMBL" id="SNX70266.1"/>
    </source>
</evidence>
<evidence type="ECO:0000256" key="1">
    <source>
        <dbReference type="SAM" id="SignalP"/>
    </source>
</evidence>
<feature type="domain" description="Lysozyme inhibitor LprI-like N-terminal" evidence="2">
    <location>
        <begin position="60"/>
        <end position="158"/>
    </location>
</feature>
<gene>
    <name evidence="3" type="ORF">SAMN05878503_105175</name>
</gene>